<name>A0ABP1QBT3_9HEXA</name>
<evidence type="ECO:0008006" key="5">
    <source>
        <dbReference type="Google" id="ProtNLM"/>
    </source>
</evidence>
<evidence type="ECO:0000256" key="1">
    <source>
        <dbReference type="ARBA" id="ARBA00022786"/>
    </source>
</evidence>
<evidence type="ECO:0000313" key="3">
    <source>
        <dbReference type="EMBL" id="CAL8095799.1"/>
    </source>
</evidence>
<gene>
    <name evidence="3" type="ORF">ODALV1_LOCUS9179</name>
</gene>
<evidence type="ECO:0000256" key="2">
    <source>
        <dbReference type="SAM" id="MobiDB-lite"/>
    </source>
</evidence>
<keyword evidence="4" id="KW-1185">Reference proteome</keyword>
<dbReference type="InterPro" id="IPR018860">
    <property type="entry name" value="APC_suCDC26"/>
</dbReference>
<comment type="caution">
    <text evidence="3">The sequence shown here is derived from an EMBL/GenBank/DDBJ whole genome shotgun (WGS) entry which is preliminary data.</text>
</comment>
<feature type="compositionally biased region" description="Polar residues" evidence="2">
    <location>
        <begin position="143"/>
        <end position="157"/>
    </location>
</feature>
<feature type="region of interest" description="Disordered" evidence="2">
    <location>
        <begin position="100"/>
        <end position="164"/>
    </location>
</feature>
<sequence length="164" mass="16752">MIRRSPTRIELKLEDLADFDYIQKFEKKKAPNSVPGAVGGISAADAQKFIRQDRIGFRPIRTGATSTGSGGGTGNFYPSGANSAAAIDVISGVMTAEASTSTVEAQGGESGTPGGITSGTNRSVGNIADMDVSGDDGDGEMATPSNITAESNVSNVDMSLDDSL</sequence>
<evidence type="ECO:0000313" key="4">
    <source>
        <dbReference type="Proteomes" id="UP001642540"/>
    </source>
</evidence>
<dbReference type="Proteomes" id="UP001642540">
    <property type="component" value="Unassembled WGS sequence"/>
</dbReference>
<feature type="compositionally biased region" description="Gly residues" evidence="2">
    <location>
        <begin position="108"/>
        <end position="117"/>
    </location>
</feature>
<organism evidence="3 4">
    <name type="scientific">Orchesella dallaii</name>
    <dbReference type="NCBI Taxonomy" id="48710"/>
    <lineage>
        <taxon>Eukaryota</taxon>
        <taxon>Metazoa</taxon>
        <taxon>Ecdysozoa</taxon>
        <taxon>Arthropoda</taxon>
        <taxon>Hexapoda</taxon>
        <taxon>Collembola</taxon>
        <taxon>Entomobryomorpha</taxon>
        <taxon>Entomobryoidea</taxon>
        <taxon>Orchesellidae</taxon>
        <taxon>Orchesellinae</taxon>
        <taxon>Orchesella</taxon>
    </lineage>
</organism>
<protein>
    <recommendedName>
        <fullName evidence="5">Anaphase-promoting complex subunit CDC26</fullName>
    </recommendedName>
</protein>
<proteinExistence type="predicted"/>
<dbReference type="Pfam" id="PF10471">
    <property type="entry name" value="ANAPC_CDC26"/>
    <property type="match status" value="1"/>
</dbReference>
<reference evidence="3 4" key="1">
    <citation type="submission" date="2024-08" db="EMBL/GenBank/DDBJ databases">
        <authorList>
            <person name="Cucini C."/>
            <person name="Frati F."/>
        </authorList>
    </citation>
    <scope>NUCLEOTIDE SEQUENCE [LARGE SCALE GENOMIC DNA]</scope>
</reference>
<keyword evidence="1" id="KW-0833">Ubl conjugation pathway</keyword>
<accession>A0ABP1QBT3</accession>
<dbReference type="EMBL" id="CAXLJM020000027">
    <property type="protein sequence ID" value="CAL8095799.1"/>
    <property type="molecule type" value="Genomic_DNA"/>
</dbReference>